<comment type="caution">
    <text evidence="3">The sequence shown here is derived from an EMBL/GenBank/DDBJ whole genome shotgun (WGS) entry which is preliminary data.</text>
</comment>
<protein>
    <submittedName>
        <fullName evidence="3">DNA polymerase-3 subunit delta</fullName>
        <ecNumber evidence="3">2.7.7.7</ecNumber>
    </submittedName>
</protein>
<evidence type="ECO:0000259" key="2">
    <source>
        <dbReference type="SMART" id="SM00382"/>
    </source>
</evidence>
<dbReference type="InterPro" id="IPR003593">
    <property type="entry name" value="AAA+_ATPase"/>
</dbReference>
<evidence type="ECO:0000313" key="3">
    <source>
        <dbReference type="EMBL" id="MBG6122516.1"/>
    </source>
</evidence>
<keyword evidence="3" id="KW-0548">Nucleotidyltransferase</keyword>
<dbReference type="GO" id="GO:0003887">
    <property type="term" value="F:DNA-directed DNA polymerase activity"/>
    <property type="evidence" value="ECO:0007669"/>
    <property type="project" value="UniProtKB-EC"/>
</dbReference>
<keyword evidence="4" id="KW-1185">Reference proteome</keyword>
<dbReference type="EMBL" id="JADOUE010000001">
    <property type="protein sequence ID" value="MBG6122516.1"/>
    <property type="molecule type" value="Genomic_DNA"/>
</dbReference>
<dbReference type="Proteomes" id="UP000658613">
    <property type="component" value="Unassembled WGS sequence"/>
</dbReference>
<dbReference type="NCBIfam" id="NF005926">
    <property type="entry name" value="PRK07940.1"/>
    <property type="match status" value="1"/>
</dbReference>
<accession>A0A931E3I5</accession>
<dbReference type="AlphaFoldDB" id="A0A931E3I5"/>
<dbReference type="Pfam" id="PF13177">
    <property type="entry name" value="DNA_pol3_delta2"/>
    <property type="match status" value="1"/>
</dbReference>
<dbReference type="SMART" id="SM00382">
    <property type="entry name" value="AAA"/>
    <property type="match status" value="1"/>
</dbReference>
<dbReference type="PANTHER" id="PTHR11669:SF8">
    <property type="entry name" value="DNA POLYMERASE III SUBUNIT DELTA"/>
    <property type="match status" value="1"/>
</dbReference>
<dbReference type="InterPro" id="IPR050238">
    <property type="entry name" value="DNA_Rep/Repair_Clamp_Loader"/>
</dbReference>
<evidence type="ECO:0000313" key="4">
    <source>
        <dbReference type="Proteomes" id="UP000658613"/>
    </source>
</evidence>
<dbReference type="Gene3D" id="3.40.50.300">
    <property type="entry name" value="P-loop containing nucleotide triphosphate hydrolases"/>
    <property type="match status" value="1"/>
</dbReference>
<dbReference type="PANTHER" id="PTHR11669">
    <property type="entry name" value="REPLICATION FACTOR C / DNA POLYMERASE III GAMMA-TAU SUBUNIT"/>
    <property type="match status" value="1"/>
</dbReference>
<feature type="compositionally biased region" description="Pro residues" evidence="1">
    <location>
        <begin position="1"/>
        <end position="18"/>
    </location>
</feature>
<dbReference type="EC" id="2.7.7.7" evidence="3"/>
<dbReference type="InterPro" id="IPR027417">
    <property type="entry name" value="P-loop_NTPase"/>
</dbReference>
<keyword evidence="3" id="KW-0808">Transferase</keyword>
<sequence>MPAAPPTAQPATPTPAPDSAPRSVTARLADMPSVRAVVLDAAAAARGAAGSDERSMTHSWLFTGPPGAGRSVTAKAFAAALVCTDPDEIGCGRCQNCLDVFADRHTDVVHIVPKELVIHTEEVRRIIAQASRLPTISAWRVIIIDDADRFSQPAADAFLKTVEEPPASTVIIMCAPSTDPEDFSVTLRSRCRHVYIPAPSKSEIVRLLMAEGASESDAQLAAATSLRHVGRARRLIRDPGAQQRRAAAINLAELVFEGDQAFKAVASFVANAEKVAKTDYGESDAAELDRLATSLGVGAKGKGAAQALSGAAAAIKELEKKQKARGTRRTRDILDMALVDLAALYRDAMMISSGARVELNHPDFEPLSRELADRVGLSGLTACQDAIAICREHLDQSVLPPVAFNGLIGRLRIACNAH</sequence>
<organism evidence="3 4">
    <name type="scientific">Corynebacterium aquatimens</name>
    <dbReference type="NCBI Taxonomy" id="1190508"/>
    <lineage>
        <taxon>Bacteria</taxon>
        <taxon>Bacillati</taxon>
        <taxon>Actinomycetota</taxon>
        <taxon>Actinomycetes</taxon>
        <taxon>Mycobacteriales</taxon>
        <taxon>Corynebacteriaceae</taxon>
        <taxon>Corynebacterium</taxon>
    </lineage>
</organism>
<dbReference type="GO" id="GO:0006261">
    <property type="term" value="P:DNA-templated DNA replication"/>
    <property type="evidence" value="ECO:0007669"/>
    <property type="project" value="TreeGrafter"/>
</dbReference>
<gene>
    <name evidence="3" type="ORF">IW254_001485</name>
</gene>
<name>A0A931E3I5_9CORY</name>
<dbReference type="SUPFAM" id="SSF52540">
    <property type="entry name" value="P-loop containing nucleoside triphosphate hydrolases"/>
    <property type="match status" value="1"/>
</dbReference>
<feature type="region of interest" description="Disordered" evidence="1">
    <location>
        <begin position="1"/>
        <end position="23"/>
    </location>
</feature>
<proteinExistence type="predicted"/>
<evidence type="ECO:0000256" key="1">
    <source>
        <dbReference type="SAM" id="MobiDB-lite"/>
    </source>
</evidence>
<feature type="domain" description="AAA+ ATPase" evidence="2">
    <location>
        <begin position="56"/>
        <end position="200"/>
    </location>
</feature>
<reference evidence="3" key="1">
    <citation type="submission" date="2020-11" db="EMBL/GenBank/DDBJ databases">
        <title>Sequencing the genomes of 1000 actinobacteria strains.</title>
        <authorList>
            <person name="Klenk H.-P."/>
        </authorList>
    </citation>
    <scope>NUCLEOTIDE SEQUENCE</scope>
    <source>
        <strain evidence="3">DSM 45632</strain>
    </source>
</reference>